<sequence>MKKTILFFLKLSNLEKLTIILSLSSLISSLFFPSFYIDKPGNPQAWADSSFIFFCGALFPLGGAFIPFLFWLANPLYIIALIFTIQRNPKAFYLSSTSAVLAIIFSQIDTIMTSESGNNSKITSLELGFKLWLTSFVILSVGNLITFYLKSKKEI</sequence>
<evidence type="ECO:0000313" key="2">
    <source>
        <dbReference type="EMBL" id="MFC6096906.1"/>
    </source>
</evidence>
<name>A0ABW1PMQ0_9FLAO</name>
<dbReference type="EMBL" id="JBHSQB010000007">
    <property type="protein sequence ID" value="MFC6096906.1"/>
    <property type="molecule type" value="Genomic_DNA"/>
</dbReference>
<evidence type="ECO:0000256" key="1">
    <source>
        <dbReference type="SAM" id="Phobius"/>
    </source>
</evidence>
<keyword evidence="3" id="KW-1185">Reference proteome</keyword>
<protein>
    <submittedName>
        <fullName evidence="2">Uncharacterized protein</fullName>
    </submittedName>
</protein>
<dbReference type="Proteomes" id="UP001596287">
    <property type="component" value="Unassembled WGS sequence"/>
</dbReference>
<feature type="transmembrane region" description="Helical" evidence="1">
    <location>
        <begin position="20"/>
        <end position="37"/>
    </location>
</feature>
<proteinExistence type="predicted"/>
<accession>A0ABW1PMQ0</accession>
<reference evidence="3" key="1">
    <citation type="journal article" date="2019" name="Int. J. Syst. Evol. Microbiol.">
        <title>The Global Catalogue of Microorganisms (GCM) 10K type strain sequencing project: providing services to taxonomists for standard genome sequencing and annotation.</title>
        <authorList>
            <consortium name="The Broad Institute Genomics Platform"/>
            <consortium name="The Broad Institute Genome Sequencing Center for Infectious Disease"/>
            <person name="Wu L."/>
            <person name="Ma J."/>
        </authorList>
    </citation>
    <scope>NUCLEOTIDE SEQUENCE [LARGE SCALE GENOMIC DNA]</scope>
    <source>
        <strain evidence="3">CCUG 49679</strain>
    </source>
</reference>
<comment type="caution">
    <text evidence="2">The sequence shown here is derived from an EMBL/GenBank/DDBJ whole genome shotgun (WGS) entry which is preliminary data.</text>
</comment>
<evidence type="ECO:0000313" key="3">
    <source>
        <dbReference type="Proteomes" id="UP001596287"/>
    </source>
</evidence>
<feature type="transmembrane region" description="Helical" evidence="1">
    <location>
        <begin position="91"/>
        <end position="108"/>
    </location>
</feature>
<keyword evidence="1" id="KW-1133">Transmembrane helix</keyword>
<feature type="transmembrane region" description="Helical" evidence="1">
    <location>
        <begin position="49"/>
        <end position="79"/>
    </location>
</feature>
<organism evidence="2 3">
    <name type="scientific">Flavobacterium qiangtangense</name>
    <dbReference type="NCBI Taxonomy" id="1442595"/>
    <lineage>
        <taxon>Bacteria</taxon>
        <taxon>Pseudomonadati</taxon>
        <taxon>Bacteroidota</taxon>
        <taxon>Flavobacteriia</taxon>
        <taxon>Flavobacteriales</taxon>
        <taxon>Flavobacteriaceae</taxon>
        <taxon>Flavobacterium</taxon>
    </lineage>
</organism>
<keyword evidence="1" id="KW-0472">Membrane</keyword>
<dbReference type="RefSeq" id="WP_379791778.1">
    <property type="nucleotide sequence ID" value="NZ_JBHSQB010000007.1"/>
</dbReference>
<keyword evidence="1" id="KW-0812">Transmembrane</keyword>
<feature type="transmembrane region" description="Helical" evidence="1">
    <location>
        <begin position="128"/>
        <end position="149"/>
    </location>
</feature>
<gene>
    <name evidence="2" type="ORF">ACFPVY_09635</name>
</gene>